<reference evidence="2 3" key="1">
    <citation type="submission" date="2016-11" db="EMBL/GenBank/DDBJ databases">
        <authorList>
            <person name="Jaros S."/>
            <person name="Januszkiewicz K."/>
            <person name="Wedrychowicz H."/>
        </authorList>
    </citation>
    <scope>NUCLEOTIDE SEQUENCE [LARGE SCALE GENOMIC DNA]</scope>
    <source>
        <strain evidence="2 3">DSM 3074</strain>
    </source>
</reference>
<proteinExistence type="predicted"/>
<evidence type="ECO:0000313" key="2">
    <source>
        <dbReference type="EMBL" id="SHJ11921.1"/>
    </source>
</evidence>
<dbReference type="PANTHER" id="PTHR43852:SF3">
    <property type="entry name" value="NUCLEOTIDYLTRANSFERASE"/>
    <property type="match status" value="1"/>
</dbReference>
<name>A0A1M6GPM7_9FIRM</name>
<evidence type="ECO:0000313" key="3">
    <source>
        <dbReference type="Proteomes" id="UP000191240"/>
    </source>
</evidence>
<accession>A0A1M6GPM7</accession>
<gene>
    <name evidence="2" type="ORF">SAMN02745671_02729</name>
</gene>
<dbReference type="Gene3D" id="3.30.460.10">
    <property type="entry name" value="Beta Polymerase, domain 2"/>
    <property type="match status" value="1"/>
</dbReference>
<dbReference type="Proteomes" id="UP000191240">
    <property type="component" value="Unassembled WGS sequence"/>
</dbReference>
<feature type="domain" description="Polymerase beta nucleotidyltransferase" evidence="1">
    <location>
        <begin position="29"/>
        <end position="108"/>
    </location>
</feature>
<dbReference type="CDD" id="cd05403">
    <property type="entry name" value="NT_KNTase_like"/>
    <property type="match status" value="1"/>
</dbReference>
<dbReference type="InterPro" id="IPR043519">
    <property type="entry name" value="NT_sf"/>
</dbReference>
<keyword evidence="2" id="KW-0808">Transferase</keyword>
<protein>
    <submittedName>
        <fullName evidence="2">Predicted nucleotidyltransferase</fullName>
    </submittedName>
</protein>
<dbReference type="Pfam" id="PF18765">
    <property type="entry name" value="Polbeta"/>
    <property type="match status" value="1"/>
</dbReference>
<dbReference type="PANTHER" id="PTHR43852">
    <property type="entry name" value="NUCLEOTIDYLTRANSFERASE"/>
    <property type="match status" value="1"/>
</dbReference>
<dbReference type="RefSeq" id="WP_080326337.1">
    <property type="nucleotide sequence ID" value="NZ_FQYW01000035.1"/>
</dbReference>
<dbReference type="InterPro" id="IPR052930">
    <property type="entry name" value="TA_antitoxin_MntA"/>
</dbReference>
<sequence length="109" mass="12463">MVLKIQGVAMSSVHYNLPKRIETELALMAEKYNISKITLFGSRARGDNTNKSDVDIAVYGCRDFARFSLDVEDEVWTLLKFDIVDMDGNVSEELRDEIQRDGVVIYEKI</sequence>
<organism evidence="2 3">
    <name type="scientific">Anaerovibrio lipolyticus DSM 3074</name>
    <dbReference type="NCBI Taxonomy" id="1120997"/>
    <lineage>
        <taxon>Bacteria</taxon>
        <taxon>Bacillati</taxon>
        <taxon>Bacillota</taxon>
        <taxon>Negativicutes</taxon>
        <taxon>Selenomonadales</taxon>
        <taxon>Selenomonadaceae</taxon>
        <taxon>Anaerovibrio</taxon>
    </lineage>
</organism>
<dbReference type="GO" id="GO:0016740">
    <property type="term" value="F:transferase activity"/>
    <property type="evidence" value="ECO:0007669"/>
    <property type="project" value="UniProtKB-KW"/>
</dbReference>
<dbReference type="SUPFAM" id="SSF81301">
    <property type="entry name" value="Nucleotidyltransferase"/>
    <property type="match status" value="1"/>
</dbReference>
<dbReference type="EMBL" id="FQYW01000035">
    <property type="protein sequence ID" value="SHJ11921.1"/>
    <property type="molecule type" value="Genomic_DNA"/>
</dbReference>
<dbReference type="InterPro" id="IPR041633">
    <property type="entry name" value="Polbeta"/>
</dbReference>
<evidence type="ECO:0000259" key="1">
    <source>
        <dbReference type="Pfam" id="PF18765"/>
    </source>
</evidence>
<dbReference type="AlphaFoldDB" id="A0A1M6GPM7"/>